<protein>
    <submittedName>
        <fullName evidence="2">Uncharacterized protein</fullName>
    </submittedName>
</protein>
<evidence type="ECO:0000313" key="2">
    <source>
        <dbReference type="WBParaSite" id="jg19146"/>
    </source>
</evidence>
<dbReference type="WBParaSite" id="jg19146">
    <property type="protein sequence ID" value="jg19146"/>
    <property type="gene ID" value="jg19146"/>
</dbReference>
<dbReference type="AlphaFoldDB" id="A0A915DG09"/>
<organism evidence="1 2">
    <name type="scientific">Ditylenchus dipsaci</name>
    <dbReference type="NCBI Taxonomy" id="166011"/>
    <lineage>
        <taxon>Eukaryota</taxon>
        <taxon>Metazoa</taxon>
        <taxon>Ecdysozoa</taxon>
        <taxon>Nematoda</taxon>
        <taxon>Chromadorea</taxon>
        <taxon>Rhabditida</taxon>
        <taxon>Tylenchina</taxon>
        <taxon>Tylenchomorpha</taxon>
        <taxon>Sphaerularioidea</taxon>
        <taxon>Anguinidae</taxon>
        <taxon>Anguininae</taxon>
        <taxon>Ditylenchus</taxon>
    </lineage>
</organism>
<sequence>MEDEGNLVFGDGYFSVSMDPRSRIMQVLGELSQKRGFQVSELSVTLSGVNISMVHVDFGPNGFRTSDHEELLAELYSARNVDYNQLAIIPVVYGHTDFQTGVPESLLCFTLLYNHLRDLTVTKKWHFLTQPPSRCRLATQLFVDSLVEVTTPDAEEMHHLNDAYKMNKVLRSQLVHQPIEELLNCWIEGRRLLGNNNVRQLFHMGIMHASEQKVKTQTASTLWVIERLDY</sequence>
<dbReference type="Proteomes" id="UP000887574">
    <property type="component" value="Unplaced"/>
</dbReference>
<proteinExistence type="predicted"/>
<accession>A0A915DG09</accession>
<reference evidence="2" key="1">
    <citation type="submission" date="2022-11" db="UniProtKB">
        <authorList>
            <consortium name="WormBaseParasite"/>
        </authorList>
    </citation>
    <scope>IDENTIFICATION</scope>
</reference>
<evidence type="ECO:0000313" key="1">
    <source>
        <dbReference type="Proteomes" id="UP000887574"/>
    </source>
</evidence>
<name>A0A915DG09_9BILA</name>
<keyword evidence="1" id="KW-1185">Reference proteome</keyword>